<organism evidence="1 2">
    <name type="scientific">Hygrophoropsis aurantiaca</name>
    <dbReference type="NCBI Taxonomy" id="72124"/>
    <lineage>
        <taxon>Eukaryota</taxon>
        <taxon>Fungi</taxon>
        <taxon>Dikarya</taxon>
        <taxon>Basidiomycota</taxon>
        <taxon>Agaricomycotina</taxon>
        <taxon>Agaricomycetes</taxon>
        <taxon>Agaricomycetidae</taxon>
        <taxon>Boletales</taxon>
        <taxon>Coniophorineae</taxon>
        <taxon>Hygrophoropsidaceae</taxon>
        <taxon>Hygrophoropsis</taxon>
    </lineage>
</organism>
<accession>A0ACB7ZVM8</accession>
<evidence type="ECO:0000313" key="2">
    <source>
        <dbReference type="Proteomes" id="UP000790377"/>
    </source>
</evidence>
<keyword evidence="2" id="KW-1185">Reference proteome</keyword>
<sequence length="515" mass="56443">MENQKTPPPSPSMTKVTSSKSISSARATPMGSRPSQNPNSPVASANKAANEIVRNYGNADATEDDHQMSTSETNSPNHIPSGDTETTPTRARTNTGPVEIEVDTPDADDLFSNPAGVHDSMHAPQRQVASSSSSANIPLHKRPTMTISLRNPPPPPPVTPTSAPSTSRSAADIIRAQLATANTNRALTHPSASNPQASSAFATPVPEGGFPHTHLSSPAQLLHFLSPQFVLHWTEIVDGPKCLLRIFDYDGKDASARVSKLAELLRTTIISIAPFTLRHKLNPNVAPPAAELGRENDGSPEGFLLHEVPEEYIDLLLRQRIWSTPAITFEARPFLTNIMPTYLFTLKGLSARPSINVTEIVRNIWQDAVSLHDIESILVFADDLRPEEIHEATMQFFRSIEIERLNFKEKGSIQAPRYNVLATSPTSDAEVWTRLRLYLRGLPYPSPVDGIGFCSEEDSFFPCSLCHSVAHPRGLCPFPSIPNWYGGGYTKENEKSKDNHGQQATKNKGKGRRMY</sequence>
<evidence type="ECO:0000313" key="1">
    <source>
        <dbReference type="EMBL" id="KAH7905214.1"/>
    </source>
</evidence>
<dbReference type="Proteomes" id="UP000790377">
    <property type="component" value="Unassembled WGS sequence"/>
</dbReference>
<gene>
    <name evidence="1" type="ORF">BJ138DRAFT_1231400</name>
</gene>
<proteinExistence type="predicted"/>
<reference evidence="1" key="1">
    <citation type="journal article" date="2021" name="New Phytol.">
        <title>Evolutionary innovations through gain and loss of genes in the ectomycorrhizal Boletales.</title>
        <authorList>
            <person name="Wu G."/>
            <person name="Miyauchi S."/>
            <person name="Morin E."/>
            <person name="Kuo A."/>
            <person name="Drula E."/>
            <person name="Varga T."/>
            <person name="Kohler A."/>
            <person name="Feng B."/>
            <person name="Cao Y."/>
            <person name="Lipzen A."/>
            <person name="Daum C."/>
            <person name="Hundley H."/>
            <person name="Pangilinan J."/>
            <person name="Johnson J."/>
            <person name="Barry K."/>
            <person name="LaButti K."/>
            <person name="Ng V."/>
            <person name="Ahrendt S."/>
            <person name="Min B."/>
            <person name="Choi I.G."/>
            <person name="Park H."/>
            <person name="Plett J.M."/>
            <person name="Magnuson J."/>
            <person name="Spatafora J.W."/>
            <person name="Nagy L.G."/>
            <person name="Henrissat B."/>
            <person name="Grigoriev I.V."/>
            <person name="Yang Z.L."/>
            <person name="Xu J."/>
            <person name="Martin F.M."/>
        </authorList>
    </citation>
    <scope>NUCLEOTIDE SEQUENCE</scope>
    <source>
        <strain evidence="1">ATCC 28755</strain>
    </source>
</reference>
<name>A0ACB7ZVM8_9AGAM</name>
<comment type="caution">
    <text evidence="1">The sequence shown here is derived from an EMBL/GenBank/DDBJ whole genome shotgun (WGS) entry which is preliminary data.</text>
</comment>
<protein>
    <submittedName>
        <fullName evidence="1">Uncharacterized protein</fullName>
    </submittedName>
</protein>
<dbReference type="EMBL" id="MU268243">
    <property type="protein sequence ID" value="KAH7905214.1"/>
    <property type="molecule type" value="Genomic_DNA"/>
</dbReference>